<comment type="caution">
    <text evidence="7">The sequence shown here is derived from an EMBL/GenBank/DDBJ whole genome shotgun (WGS) entry which is preliminary data.</text>
</comment>
<feature type="domain" description="HTH iclR-type" evidence="5">
    <location>
        <begin position="33"/>
        <end position="95"/>
    </location>
</feature>
<dbReference type="Gene3D" id="3.30.450.40">
    <property type="match status" value="1"/>
</dbReference>
<keyword evidence="2" id="KW-0238">DNA-binding</keyword>
<dbReference type="Pfam" id="PF01614">
    <property type="entry name" value="IclR_C"/>
    <property type="match status" value="1"/>
</dbReference>
<dbReference type="PROSITE" id="PS51078">
    <property type="entry name" value="ICLR_ED"/>
    <property type="match status" value="1"/>
</dbReference>
<sequence>MHCTASRNSTTFSCGPTGLGSEVKWGSVMSQSSATVDKALGLLDFFNARRPSIGLSELARMSGHNKATALRFLTALESRGFVEQDPESKVYHIGPAFLRFAQLRETSFPWALAVEATLRQLVDETEETSHAAILAGHALATIGQVESPRSNRVILEAGEALPLHATASGLVFLAHADARFVDDFLQANLVRYTDQTPTDAAEIREKFGAIREVGYSRSSGTYEDDVVGFAAPYFGPDGTIVGTIAVALPKVRAAEEREAAIIASLLRAAHKLTTARGGQPERATGDAGKYRTHPKEEPTDA</sequence>
<dbReference type="InterPro" id="IPR029016">
    <property type="entry name" value="GAF-like_dom_sf"/>
</dbReference>
<dbReference type="InterPro" id="IPR005471">
    <property type="entry name" value="Tscrpt_reg_IclR_N"/>
</dbReference>
<dbReference type="PANTHER" id="PTHR30136:SF24">
    <property type="entry name" value="HTH-TYPE TRANSCRIPTIONAL REPRESSOR ALLR"/>
    <property type="match status" value="1"/>
</dbReference>
<dbReference type="PANTHER" id="PTHR30136">
    <property type="entry name" value="HELIX-TURN-HELIX TRANSCRIPTIONAL REGULATOR, ICLR FAMILY"/>
    <property type="match status" value="1"/>
</dbReference>
<evidence type="ECO:0000256" key="1">
    <source>
        <dbReference type="ARBA" id="ARBA00023015"/>
    </source>
</evidence>
<dbReference type="RefSeq" id="WP_367876893.1">
    <property type="nucleotide sequence ID" value="NZ_JBFNXX010000004.1"/>
</dbReference>
<dbReference type="SMART" id="SM00346">
    <property type="entry name" value="HTH_ICLR"/>
    <property type="match status" value="1"/>
</dbReference>
<dbReference type="SUPFAM" id="SSF55781">
    <property type="entry name" value="GAF domain-like"/>
    <property type="match status" value="1"/>
</dbReference>
<keyword evidence="8" id="KW-1185">Reference proteome</keyword>
<evidence type="ECO:0000256" key="4">
    <source>
        <dbReference type="SAM" id="MobiDB-lite"/>
    </source>
</evidence>
<protein>
    <submittedName>
        <fullName evidence="7">IclR family transcriptional regulator</fullName>
    </submittedName>
</protein>
<keyword evidence="3" id="KW-0804">Transcription</keyword>
<dbReference type="PROSITE" id="PS51077">
    <property type="entry name" value="HTH_ICLR"/>
    <property type="match status" value="1"/>
</dbReference>
<organism evidence="7 8">
    <name type="scientific">Sulfitobacter sediminis</name>
    <dbReference type="NCBI Taxonomy" id="3234186"/>
    <lineage>
        <taxon>Bacteria</taxon>
        <taxon>Pseudomonadati</taxon>
        <taxon>Pseudomonadota</taxon>
        <taxon>Alphaproteobacteria</taxon>
        <taxon>Rhodobacterales</taxon>
        <taxon>Roseobacteraceae</taxon>
        <taxon>Sulfitobacter</taxon>
    </lineage>
</organism>
<gene>
    <name evidence="7" type="ORF">AB2B41_06200</name>
</gene>
<dbReference type="InterPro" id="IPR014757">
    <property type="entry name" value="Tscrpt_reg_IclR_C"/>
</dbReference>
<evidence type="ECO:0000259" key="6">
    <source>
        <dbReference type="PROSITE" id="PS51078"/>
    </source>
</evidence>
<accession>A0ABV3RJN7</accession>
<evidence type="ECO:0000256" key="3">
    <source>
        <dbReference type="ARBA" id="ARBA00023163"/>
    </source>
</evidence>
<evidence type="ECO:0000313" key="8">
    <source>
        <dbReference type="Proteomes" id="UP001556098"/>
    </source>
</evidence>
<proteinExistence type="predicted"/>
<keyword evidence="1" id="KW-0805">Transcription regulation</keyword>
<evidence type="ECO:0000313" key="7">
    <source>
        <dbReference type="EMBL" id="MEW9919185.1"/>
    </source>
</evidence>
<dbReference type="Gene3D" id="1.10.10.10">
    <property type="entry name" value="Winged helix-like DNA-binding domain superfamily/Winged helix DNA-binding domain"/>
    <property type="match status" value="1"/>
</dbReference>
<evidence type="ECO:0000259" key="5">
    <source>
        <dbReference type="PROSITE" id="PS51077"/>
    </source>
</evidence>
<dbReference type="InterPro" id="IPR050707">
    <property type="entry name" value="HTH_MetabolicPath_Reg"/>
</dbReference>
<dbReference type="SUPFAM" id="SSF46785">
    <property type="entry name" value="Winged helix' DNA-binding domain"/>
    <property type="match status" value="1"/>
</dbReference>
<dbReference type="EMBL" id="JBFNXX010000004">
    <property type="protein sequence ID" value="MEW9919185.1"/>
    <property type="molecule type" value="Genomic_DNA"/>
</dbReference>
<evidence type="ECO:0000256" key="2">
    <source>
        <dbReference type="ARBA" id="ARBA00023125"/>
    </source>
</evidence>
<dbReference type="InterPro" id="IPR036390">
    <property type="entry name" value="WH_DNA-bd_sf"/>
</dbReference>
<dbReference type="Proteomes" id="UP001556098">
    <property type="component" value="Unassembled WGS sequence"/>
</dbReference>
<dbReference type="Pfam" id="PF09339">
    <property type="entry name" value="HTH_IclR"/>
    <property type="match status" value="1"/>
</dbReference>
<dbReference type="InterPro" id="IPR036388">
    <property type="entry name" value="WH-like_DNA-bd_sf"/>
</dbReference>
<reference evidence="7 8" key="1">
    <citation type="submission" date="2024-07" db="EMBL/GenBank/DDBJ databases">
        <title>Marimonas sp.nov., isolated from tidal-flat sediment.</title>
        <authorList>
            <person name="Jayan J.N."/>
            <person name="Lee S.S."/>
        </authorList>
    </citation>
    <scope>NUCLEOTIDE SEQUENCE [LARGE SCALE GENOMIC DNA]</scope>
    <source>
        <strain evidence="7 8">MJW-29</strain>
    </source>
</reference>
<name>A0ABV3RJN7_9RHOB</name>
<feature type="region of interest" description="Disordered" evidence="4">
    <location>
        <begin position="273"/>
        <end position="301"/>
    </location>
</feature>
<feature type="domain" description="IclR-ED" evidence="6">
    <location>
        <begin position="89"/>
        <end position="278"/>
    </location>
</feature>